<reference evidence="3" key="1">
    <citation type="submission" date="2021-01" db="EMBL/GenBank/DDBJ databases">
        <title>Genome public.</title>
        <authorList>
            <person name="Liu C."/>
            <person name="Sun Q."/>
        </authorList>
    </citation>
    <scope>NUCLEOTIDE SEQUENCE [LARGE SCALE GENOMIC DNA]</scope>
    <source>
        <strain evidence="3">YIM B02556</strain>
    </source>
</reference>
<proteinExistence type="predicted"/>
<evidence type="ECO:0000259" key="1">
    <source>
        <dbReference type="PROSITE" id="PS50075"/>
    </source>
</evidence>
<comment type="caution">
    <text evidence="2">The sequence shown here is derived from an EMBL/GenBank/DDBJ whole genome shotgun (WGS) entry which is preliminary data.</text>
</comment>
<protein>
    <submittedName>
        <fullName evidence="2">Acyl carrier protein</fullName>
    </submittedName>
</protein>
<dbReference type="EMBL" id="JAENHM010000069">
    <property type="protein sequence ID" value="MBK1840794.1"/>
    <property type="molecule type" value="Genomic_DNA"/>
</dbReference>
<dbReference type="Gene3D" id="1.10.1200.10">
    <property type="entry name" value="ACP-like"/>
    <property type="match status" value="1"/>
</dbReference>
<keyword evidence="3" id="KW-1185">Reference proteome</keyword>
<dbReference type="Proteomes" id="UP000652760">
    <property type="component" value="Unassembled WGS sequence"/>
</dbReference>
<dbReference type="InterPro" id="IPR009081">
    <property type="entry name" value="PP-bd_ACP"/>
</dbReference>
<organism evidence="2 3">
    <name type="scientific">Azospirillum endophyticum</name>
    <dbReference type="NCBI Taxonomy" id="2800326"/>
    <lineage>
        <taxon>Bacteria</taxon>
        <taxon>Pseudomonadati</taxon>
        <taxon>Pseudomonadota</taxon>
        <taxon>Alphaproteobacteria</taxon>
        <taxon>Rhodospirillales</taxon>
        <taxon>Azospirillaceae</taxon>
        <taxon>Azospirillum</taxon>
    </lineage>
</organism>
<sequence length="85" mass="9519">MDKSMERENVSTLLLEVMQSVFFDPGITIDDETVAEDVNGWDSLSHVRLLLAIEKKFSITIGPLEADRLKNVGELIDLIQKKMAG</sequence>
<evidence type="ECO:0000313" key="3">
    <source>
        <dbReference type="Proteomes" id="UP000652760"/>
    </source>
</evidence>
<name>A0ABS1FBI9_9PROT</name>
<feature type="domain" description="Carrier" evidence="1">
    <location>
        <begin position="5"/>
        <end position="83"/>
    </location>
</feature>
<gene>
    <name evidence="2" type="ORF">JHL17_25650</name>
</gene>
<dbReference type="InterPro" id="IPR036736">
    <property type="entry name" value="ACP-like_sf"/>
</dbReference>
<accession>A0ABS1FBI9</accession>
<dbReference type="RefSeq" id="WP_200197517.1">
    <property type="nucleotide sequence ID" value="NZ_JAENHM010000069.1"/>
</dbReference>
<dbReference type="Pfam" id="PF00550">
    <property type="entry name" value="PP-binding"/>
    <property type="match status" value="1"/>
</dbReference>
<evidence type="ECO:0000313" key="2">
    <source>
        <dbReference type="EMBL" id="MBK1840794.1"/>
    </source>
</evidence>
<dbReference type="PROSITE" id="PS50075">
    <property type="entry name" value="CARRIER"/>
    <property type="match status" value="1"/>
</dbReference>
<dbReference type="SUPFAM" id="SSF47336">
    <property type="entry name" value="ACP-like"/>
    <property type="match status" value="1"/>
</dbReference>